<feature type="domain" description="RNase H type-1" evidence="1">
    <location>
        <begin position="494"/>
        <end position="600"/>
    </location>
</feature>
<dbReference type="GO" id="GO:0003676">
    <property type="term" value="F:nucleic acid binding"/>
    <property type="evidence" value="ECO:0007669"/>
    <property type="project" value="InterPro"/>
</dbReference>
<dbReference type="InterPro" id="IPR036397">
    <property type="entry name" value="RNaseH_sf"/>
</dbReference>
<accession>A0A6A3B2Q0</accession>
<protein>
    <recommendedName>
        <fullName evidence="1">RNase H type-1 domain-containing protein</fullName>
    </recommendedName>
</protein>
<name>A0A6A3B2Q0_HIBSY</name>
<reference evidence="2" key="1">
    <citation type="submission" date="2019-09" db="EMBL/GenBank/DDBJ databases">
        <title>Draft genome information of white flower Hibiscus syriacus.</title>
        <authorList>
            <person name="Kim Y.-M."/>
        </authorList>
    </citation>
    <scope>NUCLEOTIDE SEQUENCE [LARGE SCALE GENOMIC DNA]</scope>
    <source>
        <strain evidence="2">YM2019G1</strain>
    </source>
</reference>
<dbReference type="AlphaFoldDB" id="A0A6A3B2Q0"/>
<dbReference type="SUPFAM" id="SSF53098">
    <property type="entry name" value="Ribonuclease H-like"/>
    <property type="match status" value="1"/>
</dbReference>
<dbReference type="InterPro" id="IPR044730">
    <property type="entry name" value="RNase_H-like_dom_plant"/>
</dbReference>
<dbReference type="InterPro" id="IPR012337">
    <property type="entry name" value="RNaseH-like_sf"/>
</dbReference>
<keyword evidence="3" id="KW-1185">Reference proteome</keyword>
<organism evidence="2 3">
    <name type="scientific">Hibiscus syriacus</name>
    <name type="common">Rose of Sharon</name>
    <dbReference type="NCBI Taxonomy" id="106335"/>
    <lineage>
        <taxon>Eukaryota</taxon>
        <taxon>Viridiplantae</taxon>
        <taxon>Streptophyta</taxon>
        <taxon>Embryophyta</taxon>
        <taxon>Tracheophyta</taxon>
        <taxon>Spermatophyta</taxon>
        <taxon>Magnoliopsida</taxon>
        <taxon>eudicotyledons</taxon>
        <taxon>Gunneridae</taxon>
        <taxon>Pentapetalae</taxon>
        <taxon>rosids</taxon>
        <taxon>malvids</taxon>
        <taxon>Malvales</taxon>
        <taxon>Malvaceae</taxon>
        <taxon>Malvoideae</taxon>
        <taxon>Hibiscus</taxon>
    </lineage>
</organism>
<dbReference type="InterPro" id="IPR053151">
    <property type="entry name" value="RNase_H-like"/>
</dbReference>
<dbReference type="PANTHER" id="PTHR47723:SF19">
    <property type="entry name" value="POLYNUCLEOTIDYL TRANSFERASE, RIBONUCLEASE H-LIKE SUPERFAMILY PROTEIN"/>
    <property type="match status" value="1"/>
</dbReference>
<dbReference type="Proteomes" id="UP000436088">
    <property type="component" value="Unassembled WGS sequence"/>
</dbReference>
<gene>
    <name evidence="2" type="ORF">F3Y22_tig00110328pilonHSYRG00789</name>
</gene>
<dbReference type="InterPro" id="IPR002156">
    <property type="entry name" value="RNaseH_domain"/>
</dbReference>
<evidence type="ECO:0000313" key="2">
    <source>
        <dbReference type="EMBL" id="KAE8709897.1"/>
    </source>
</evidence>
<dbReference type="CDD" id="cd06222">
    <property type="entry name" value="RNase_H_like"/>
    <property type="match status" value="1"/>
</dbReference>
<dbReference type="EMBL" id="VEPZ02000934">
    <property type="protein sequence ID" value="KAE8709897.1"/>
    <property type="molecule type" value="Genomic_DNA"/>
</dbReference>
<sequence>MGFGTCTAKFLIIHGREDTPKFIWIDSYVTTIGMRTLRKPRSIIFSDRPIVLDVGSPPKPSSVQPFRYFTGWLSHDDFFKMVGDNWIKTSNITETILHFTKAADTWNKYVFGYIGKNKRMIMARLYGIQKALCRRSTQFLQNMESDLLIDLEHLLDQEELLGGKNLDWIGFLWNTDWCNDEDSLKEAAAHFFLSLFALDSQPTGSFPLRGAFSSIPQDTMQRLDDVPSNEKIHSVLMSMTPLKSPGWNGLHAEFFQKQWPIVGDSIYKMIQAIFNWSTYKPLYDAIQDPHEDIVNKLKPLFPTLIGQNQTSFIAGRNITDNIIINQENASLPQQCKFNEMGAFRKPFNLNEVFLNVTPSLPTSLFWTSGYGAARSPNPQFCHRKTICPDASDSDDQPYWGTIIKNTFETRLAYSYLTAHTWDDKLPIWSSIWIWKSRNDKIFNNIPQNGDVTLSRSFTWGRYDAESKVHSMSNHVTPNQQVDWKSPEPGWICLNVDGAVSSTTKHGAIGGVFRDNEGSWILGFNKALGILQPLHAELWAIYVGIQIAWDHGFEFLVIQSDSMEAVNLLNKSHAHSSPLSLVRAIEKLRKQAWVTNIQWIS</sequence>
<dbReference type="Gene3D" id="3.30.420.10">
    <property type="entry name" value="Ribonuclease H-like superfamily/Ribonuclease H"/>
    <property type="match status" value="1"/>
</dbReference>
<comment type="caution">
    <text evidence="2">The sequence shown here is derived from an EMBL/GenBank/DDBJ whole genome shotgun (WGS) entry which is preliminary data.</text>
</comment>
<evidence type="ECO:0000259" key="1">
    <source>
        <dbReference type="Pfam" id="PF13456"/>
    </source>
</evidence>
<proteinExistence type="predicted"/>
<dbReference type="PANTHER" id="PTHR47723">
    <property type="entry name" value="OS05G0353850 PROTEIN"/>
    <property type="match status" value="1"/>
</dbReference>
<dbReference type="GO" id="GO:0004523">
    <property type="term" value="F:RNA-DNA hybrid ribonuclease activity"/>
    <property type="evidence" value="ECO:0007669"/>
    <property type="project" value="InterPro"/>
</dbReference>
<dbReference type="Pfam" id="PF13456">
    <property type="entry name" value="RVT_3"/>
    <property type="match status" value="1"/>
</dbReference>
<evidence type="ECO:0000313" key="3">
    <source>
        <dbReference type="Proteomes" id="UP000436088"/>
    </source>
</evidence>